<protein>
    <submittedName>
        <fullName evidence="1">Uncharacterized protein</fullName>
    </submittedName>
</protein>
<dbReference type="EMBL" id="JAVDQK010000005">
    <property type="protein sequence ID" value="MDR6218569.1"/>
    <property type="molecule type" value="Genomic_DNA"/>
</dbReference>
<sequence>MITERDRLLAQRVRDHVTSGRAAPTDLPETAGTVTPGYTLAYHHPRAAAEGPVERPDLRDERAWPDDWRACTQVMIDHLDATADRSWLMGHVRSADGRRHCALSQAFALAGNTDWTLLETMLCGEGEIFRINDGLHPDYPPVTYPTPRARIVAALRDYQAGRREDLYTAMDRHMSGLEAQA</sequence>
<reference evidence="1" key="1">
    <citation type="submission" date="2023-07" db="EMBL/GenBank/DDBJ databases">
        <title>Sorghum-associated microbial communities from plants grown in Nebraska, USA.</title>
        <authorList>
            <person name="Schachtman D."/>
        </authorList>
    </citation>
    <scope>NUCLEOTIDE SEQUENCE</scope>
    <source>
        <strain evidence="1">BE330</strain>
    </source>
</reference>
<dbReference type="Proteomes" id="UP001185331">
    <property type="component" value="Unassembled WGS sequence"/>
</dbReference>
<proteinExistence type="predicted"/>
<accession>A0AAE4BMX0</accession>
<evidence type="ECO:0000313" key="1">
    <source>
        <dbReference type="EMBL" id="MDR6218569.1"/>
    </source>
</evidence>
<dbReference type="AlphaFoldDB" id="A0AAE4BMX0"/>
<organism evidence="1 2">
    <name type="scientific">Deinococcus soli</name>
    <name type="common">ex Cha et al. 2016</name>
    <dbReference type="NCBI Taxonomy" id="1309411"/>
    <lineage>
        <taxon>Bacteria</taxon>
        <taxon>Thermotogati</taxon>
        <taxon>Deinococcota</taxon>
        <taxon>Deinococci</taxon>
        <taxon>Deinococcales</taxon>
        <taxon>Deinococcaceae</taxon>
        <taxon>Deinococcus</taxon>
    </lineage>
</organism>
<evidence type="ECO:0000313" key="2">
    <source>
        <dbReference type="Proteomes" id="UP001185331"/>
    </source>
</evidence>
<name>A0AAE4BMX0_9DEIO</name>
<comment type="caution">
    <text evidence="1">The sequence shown here is derived from an EMBL/GenBank/DDBJ whole genome shotgun (WGS) entry which is preliminary data.</text>
</comment>
<dbReference type="RefSeq" id="WP_309852888.1">
    <property type="nucleotide sequence ID" value="NZ_JAVDQJ010000004.1"/>
</dbReference>
<gene>
    <name evidence="1" type="ORF">J2Y00_002166</name>
</gene>